<name>A0ABQ4Q6E7_9BURK</name>
<evidence type="ECO:0000313" key="6">
    <source>
        <dbReference type="EMBL" id="GIZ52693.1"/>
    </source>
</evidence>
<dbReference type="EMBL" id="BPMK01000011">
    <property type="protein sequence ID" value="GIZ52693.1"/>
    <property type="molecule type" value="Genomic_DNA"/>
</dbReference>
<reference evidence="6 7" key="1">
    <citation type="journal article" date="2022" name="Int. J. Syst. Evol. Microbiol.">
        <title>Noviherbaspirillum aridicola sp. nov., isolated from an arid soil in Pakistan.</title>
        <authorList>
            <person name="Khan I.U."/>
            <person name="Saqib M."/>
            <person name="Amin A."/>
            <person name="Hussain F."/>
            <person name="Li L."/>
            <person name="Liu Y.H."/>
            <person name="Fang B.Z."/>
            <person name="Ahmed I."/>
            <person name="Li W.J."/>
        </authorList>
    </citation>
    <scope>NUCLEOTIDE SEQUENCE [LARGE SCALE GENOMIC DNA]</scope>
    <source>
        <strain evidence="6 7">NCCP-691</strain>
    </source>
</reference>
<dbReference type="Proteomes" id="UP000887222">
    <property type="component" value="Unassembled WGS sequence"/>
</dbReference>
<keyword evidence="7" id="KW-1185">Reference proteome</keyword>
<gene>
    <name evidence="6" type="ORF">NCCP691_27070</name>
</gene>
<comment type="caution">
    <text evidence="6">The sequence shown here is derived from an EMBL/GenBank/DDBJ whole genome shotgun (WGS) entry which is preliminary data.</text>
</comment>
<keyword evidence="3" id="KW-1005">Bacterial flagellum biogenesis</keyword>
<evidence type="ECO:0000256" key="1">
    <source>
        <dbReference type="ARBA" id="ARBA00004514"/>
    </source>
</evidence>
<keyword evidence="4" id="KW-0143">Chaperone</keyword>
<proteinExistence type="predicted"/>
<keyword evidence="2" id="KW-0963">Cytoplasm</keyword>
<dbReference type="RefSeq" id="WP_220809110.1">
    <property type="nucleotide sequence ID" value="NZ_BPMK01000011.1"/>
</dbReference>
<evidence type="ECO:0000256" key="2">
    <source>
        <dbReference type="ARBA" id="ARBA00022490"/>
    </source>
</evidence>
<comment type="subcellular location">
    <subcellularLocation>
        <location evidence="1">Cytoplasm</location>
        <location evidence="1">Cytosol</location>
    </subcellularLocation>
</comment>
<dbReference type="Pfam" id="PF05400">
    <property type="entry name" value="FliT"/>
    <property type="match status" value="1"/>
</dbReference>
<dbReference type="Gene3D" id="1.20.58.380">
    <property type="entry name" value="Flagellar protein flit"/>
    <property type="match status" value="1"/>
</dbReference>
<protein>
    <recommendedName>
        <fullName evidence="5">Flagellar protein FliT</fullName>
    </recommendedName>
</protein>
<evidence type="ECO:0000256" key="3">
    <source>
        <dbReference type="ARBA" id="ARBA00022795"/>
    </source>
</evidence>
<organism evidence="6 7">
    <name type="scientific">Noviherbaspirillum aridicola</name>
    <dbReference type="NCBI Taxonomy" id="2849687"/>
    <lineage>
        <taxon>Bacteria</taxon>
        <taxon>Pseudomonadati</taxon>
        <taxon>Pseudomonadota</taxon>
        <taxon>Betaproteobacteria</taxon>
        <taxon>Burkholderiales</taxon>
        <taxon>Oxalobacteraceae</taxon>
        <taxon>Noviherbaspirillum</taxon>
    </lineage>
</organism>
<sequence>MDNQEIISLYESVADITDKMLAAARTGDWEQLAALESKCSSQVEIIKRNDSPREPLTPTAREHKTRIIKKILEDDRQIRNITEPWMARLSKLMNSAGVERKLAQAYGANQSG</sequence>
<evidence type="ECO:0000256" key="5">
    <source>
        <dbReference type="ARBA" id="ARBA00093797"/>
    </source>
</evidence>
<accession>A0ABQ4Q6E7</accession>
<dbReference type="InterPro" id="IPR008622">
    <property type="entry name" value="FliT"/>
</dbReference>
<evidence type="ECO:0000256" key="4">
    <source>
        <dbReference type="ARBA" id="ARBA00023186"/>
    </source>
</evidence>
<evidence type="ECO:0000313" key="7">
    <source>
        <dbReference type="Proteomes" id="UP000887222"/>
    </source>
</evidence>